<organism evidence="1 2">
    <name type="scientific">Pedobacter gandavensis</name>
    <dbReference type="NCBI Taxonomy" id="2679963"/>
    <lineage>
        <taxon>Bacteria</taxon>
        <taxon>Pseudomonadati</taxon>
        <taxon>Bacteroidota</taxon>
        <taxon>Sphingobacteriia</taxon>
        <taxon>Sphingobacteriales</taxon>
        <taxon>Sphingobacteriaceae</taxon>
        <taxon>Pedobacter</taxon>
    </lineage>
</organism>
<protein>
    <submittedName>
        <fullName evidence="1">Uncharacterized protein</fullName>
    </submittedName>
</protein>
<gene>
    <name evidence="1" type="ORF">GM920_07755</name>
</gene>
<accession>A0ABR6EU53</accession>
<sequence>MNRLQTALKNATVNGVIQLAAAIKIARQFDEDEETSLSLISQCKSQVGMMLGEDLRAHEAKLKGAFFNSKEFHFERPVGEQ</sequence>
<keyword evidence="2" id="KW-1185">Reference proteome</keyword>
<comment type="caution">
    <text evidence="1">The sequence shown here is derived from an EMBL/GenBank/DDBJ whole genome shotgun (WGS) entry which is preliminary data.</text>
</comment>
<name>A0ABR6EU53_9SPHI</name>
<dbReference type="RefSeq" id="WP_182955146.1">
    <property type="nucleotide sequence ID" value="NZ_WNXC01000001.1"/>
</dbReference>
<evidence type="ECO:0000313" key="1">
    <source>
        <dbReference type="EMBL" id="MBB2148804.1"/>
    </source>
</evidence>
<dbReference type="Proteomes" id="UP000636110">
    <property type="component" value="Unassembled WGS sequence"/>
</dbReference>
<proteinExistence type="predicted"/>
<evidence type="ECO:0000313" key="2">
    <source>
        <dbReference type="Proteomes" id="UP000636110"/>
    </source>
</evidence>
<reference evidence="1 2" key="1">
    <citation type="submission" date="2019-11" db="EMBL/GenBank/DDBJ databases">
        <title>Description of Pedobacter sp. LMG 31462T.</title>
        <authorList>
            <person name="Carlier A."/>
            <person name="Qi S."/>
            <person name="Vandamme P."/>
        </authorList>
    </citation>
    <scope>NUCLEOTIDE SEQUENCE [LARGE SCALE GENOMIC DNA]</scope>
    <source>
        <strain evidence="1 2">LMG 31462</strain>
    </source>
</reference>
<dbReference type="EMBL" id="WNXC01000001">
    <property type="protein sequence ID" value="MBB2148804.1"/>
    <property type="molecule type" value="Genomic_DNA"/>
</dbReference>